<evidence type="ECO:0000313" key="2">
    <source>
        <dbReference type="EMBL" id="MDR9777827.1"/>
    </source>
</evidence>
<evidence type="ECO:0000313" key="3">
    <source>
        <dbReference type="Proteomes" id="UP001268610"/>
    </source>
</evidence>
<proteinExistence type="predicted"/>
<feature type="transmembrane region" description="Helical" evidence="1">
    <location>
        <begin position="29"/>
        <end position="51"/>
    </location>
</feature>
<keyword evidence="1" id="KW-1133">Transmembrane helix</keyword>
<dbReference type="AlphaFoldDB" id="A0AAJ2LNM0"/>
<evidence type="ECO:0008006" key="4">
    <source>
        <dbReference type="Google" id="ProtNLM"/>
    </source>
</evidence>
<feature type="non-terminal residue" evidence="2">
    <location>
        <position position="229"/>
    </location>
</feature>
<keyword evidence="1" id="KW-0472">Membrane</keyword>
<gene>
    <name evidence="2" type="ORF">RJJ65_35415</name>
</gene>
<accession>A0AAJ2LNM0</accession>
<comment type="caution">
    <text evidence="2">The sequence shown here is derived from an EMBL/GenBank/DDBJ whole genome shotgun (WGS) entry which is preliminary data.</text>
</comment>
<dbReference type="InterPro" id="IPR029021">
    <property type="entry name" value="Prot-tyrosine_phosphatase-like"/>
</dbReference>
<dbReference type="SUPFAM" id="SSF52799">
    <property type="entry name" value="(Phosphotyrosine protein) phosphatases II"/>
    <property type="match status" value="1"/>
</dbReference>
<dbReference type="Proteomes" id="UP001268610">
    <property type="component" value="Unassembled WGS sequence"/>
</dbReference>
<organism evidence="2 3">
    <name type="scientific">Rhizobium hidalgonense</name>
    <dbReference type="NCBI Taxonomy" id="1538159"/>
    <lineage>
        <taxon>Bacteria</taxon>
        <taxon>Pseudomonadati</taxon>
        <taxon>Pseudomonadota</taxon>
        <taxon>Alphaproteobacteria</taxon>
        <taxon>Hyphomicrobiales</taxon>
        <taxon>Rhizobiaceae</taxon>
        <taxon>Rhizobium/Agrobacterium group</taxon>
        <taxon>Rhizobium</taxon>
    </lineage>
</organism>
<feature type="non-terminal residue" evidence="2">
    <location>
        <position position="1"/>
    </location>
</feature>
<dbReference type="RefSeq" id="WP_310866007.1">
    <property type="nucleotide sequence ID" value="NZ_JAVLSF010000217.1"/>
</dbReference>
<protein>
    <recommendedName>
        <fullName evidence="4">Tyrosine specific protein phosphatases domain-containing protein</fullName>
    </recommendedName>
</protein>
<reference evidence="2" key="1">
    <citation type="submission" date="2023-04" db="EMBL/GenBank/DDBJ databases">
        <title>Genomic characterization of faba bean (Vicia faba) microsymbionts in Mexican soils.</title>
        <authorList>
            <person name="Rivera Orduna F.N."/>
            <person name="Guevara-Luna J."/>
            <person name="Yan J."/>
            <person name="Arroyo-Herrera I."/>
            <person name="Li Y."/>
            <person name="Vasquez-Murrieta M.S."/>
            <person name="Wang E.T."/>
        </authorList>
    </citation>
    <scope>NUCLEOTIDE SEQUENCE</scope>
    <source>
        <strain evidence="2">CH26</strain>
    </source>
</reference>
<dbReference type="EMBL" id="JAVLSF010000217">
    <property type="protein sequence ID" value="MDR9777827.1"/>
    <property type="molecule type" value="Genomic_DNA"/>
</dbReference>
<dbReference type="Gene3D" id="3.90.190.10">
    <property type="entry name" value="Protein tyrosine phosphatase superfamily"/>
    <property type="match status" value="1"/>
</dbReference>
<name>A0AAJ2LNM0_9HYPH</name>
<sequence length="229" mass="27165">LASFLLTAYCYKNSCTTLFQKNKQGRLRLLSCSLFAPLFFIYQCMSYWRYWFIKPQLRVIQLQRYSTTIDSVSIEIFATPKLYYGEVEKLTIHKRLNTDQTLLIVIDSSSEVNSHYSYLHSRNLLTQQFSQLEYLYFPLLDLQPLTNRQFEPILQLMQCITQAIGKAKMPYTHISLNFHCVMGWSRSVALMICYLVHCQQLSPRRTDIFNWLNRYYPDAHVRAEYLSLT</sequence>
<keyword evidence="1" id="KW-0812">Transmembrane</keyword>
<evidence type="ECO:0000256" key="1">
    <source>
        <dbReference type="SAM" id="Phobius"/>
    </source>
</evidence>